<evidence type="ECO:0000313" key="1">
    <source>
        <dbReference type="EMBL" id="OOK67112.1"/>
    </source>
</evidence>
<accession>A0A1V3WJT2</accession>
<gene>
    <name evidence="1" type="ORF">BZL29_7371</name>
</gene>
<dbReference type="EMBL" id="MVBN01000009">
    <property type="protein sequence ID" value="OOK67112.1"/>
    <property type="molecule type" value="Genomic_DNA"/>
</dbReference>
<evidence type="ECO:0000313" key="2">
    <source>
        <dbReference type="Proteomes" id="UP000188532"/>
    </source>
</evidence>
<organism evidence="1 2">
    <name type="scientific">Mycobacterium kansasii</name>
    <dbReference type="NCBI Taxonomy" id="1768"/>
    <lineage>
        <taxon>Bacteria</taxon>
        <taxon>Bacillati</taxon>
        <taxon>Actinomycetota</taxon>
        <taxon>Actinomycetes</taxon>
        <taxon>Mycobacteriales</taxon>
        <taxon>Mycobacteriaceae</taxon>
        <taxon>Mycobacterium</taxon>
    </lineage>
</organism>
<name>A0A1V3WJT2_MYCKA</name>
<comment type="caution">
    <text evidence="1">The sequence shown here is derived from an EMBL/GenBank/DDBJ whole genome shotgun (WGS) entry which is preliminary data.</text>
</comment>
<proteinExistence type="predicted"/>
<dbReference type="Proteomes" id="UP000188532">
    <property type="component" value="Unassembled WGS sequence"/>
</dbReference>
<sequence>MIHEGHTETARYADYEDGLVRSPRLLYRVPNMRSTYRVVPLDVGLPWFMRAPAP</sequence>
<protein>
    <submittedName>
        <fullName evidence="1">Putative xanthine dehydrogenase subunit domain protein</fullName>
    </submittedName>
</protein>
<dbReference type="AlphaFoldDB" id="A0A1V3WJT2"/>
<reference evidence="1 2" key="1">
    <citation type="submission" date="2017-02" db="EMBL/GenBank/DDBJ databases">
        <title>Complete genome sequences of Mycobacterium kansasii strains isolated from rhesus macaques.</title>
        <authorList>
            <person name="Panda A."/>
            <person name="Nagaraj S."/>
            <person name="Zhao X."/>
            <person name="Tettelin H."/>
            <person name="Detolla L.J."/>
        </authorList>
    </citation>
    <scope>NUCLEOTIDE SEQUENCE [LARGE SCALE GENOMIC DNA]</scope>
    <source>
        <strain evidence="1 2">11-3469</strain>
    </source>
</reference>